<evidence type="ECO:0000313" key="1">
    <source>
        <dbReference type="EMBL" id="ADN15830.1"/>
    </source>
</evidence>
<dbReference type="OrthoDB" id="531624at2"/>
<organism evidence="1 2">
    <name type="scientific">Gloeothece verrucosa (strain PCC 7822)</name>
    <name type="common">Cyanothece sp. (strain PCC 7822)</name>
    <dbReference type="NCBI Taxonomy" id="497965"/>
    <lineage>
        <taxon>Bacteria</taxon>
        <taxon>Bacillati</taxon>
        <taxon>Cyanobacteriota</taxon>
        <taxon>Cyanophyceae</taxon>
        <taxon>Oscillatoriophycideae</taxon>
        <taxon>Chroococcales</taxon>
        <taxon>Aphanothecaceae</taxon>
        <taxon>Gloeothece</taxon>
        <taxon>Gloeothece verrucosa</taxon>
    </lineage>
</organism>
<gene>
    <name evidence="1" type="ordered locus">Cyan7822_3899</name>
</gene>
<sequence>MGKVVIVINSEIAEKGKVLKRSLVTEKMVTALKNAIAVNSPFPLTIEVVSSSGLGPHKQDPDPDSVIYCPLTIQLPHWFNFPGQQVYQACREIKERQIWVAKHLSYQTTLDEGPNAGLGDLWLPIVLTAKGPIYAEVIEEGEMPNFYRQPVDLSDDLRQSLYHLAYQLLENLAAPPSVYLLQFSLKGKEIIFDRLWPFPAAPALASLMRQKPDLFTCYWLCLSGQPIFDLRVFPNYF</sequence>
<keyword evidence="2" id="KW-1185">Reference proteome</keyword>
<dbReference type="AlphaFoldDB" id="E0UK68"/>
<dbReference type="eggNOG" id="COG0027">
    <property type="taxonomic scope" value="Bacteria"/>
</dbReference>
<dbReference type="EMBL" id="CP002198">
    <property type="protein sequence ID" value="ADN15830.1"/>
    <property type="molecule type" value="Genomic_DNA"/>
</dbReference>
<dbReference type="KEGG" id="cyj:Cyan7822_3899"/>
<proteinExistence type="predicted"/>
<dbReference type="RefSeq" id="WP_013323898.1">
    <property type="nucleotide sequence ID" value="NC_014501.1"/>
</dbReference>
<evidence type="ECO:0000313" key="2">
    <source>
        <dbReference type="Proteomes" id="UP000008206"/>
    </source>
</evidence>
<dbReference type="HOGENOM" id="CLU_1184088_0_0_3"/>
<name>E0UK68_GLOV7</name>
<protein>
    <submittedName>
        <fullName evidence="1">Uncharacterized protein</fullName>
    </submittedName>
</protein>
<dbReference type="Proteomes" id="UP000008206">
    <property type="component" value="Chromosome"/>
</dbReference>
<reference evidence="2" key="1">
    <citation type="journal article" date="2011" name="MBio">
        <title>Novel metabolic attributes of the genus Cyanothece, comprising a group of unicellular nitrogen-fixing Cyanobacteria.</title>
        <authorList>
            <person name="Bandyopadhyay A."/>
            <person name="Elvitigala T."/>
            <person name="Welsh E."/>
            <person name="Stockel J."/>
            <person name="Liberton M."/>
            <person name="Min H."/>
            <person name="Sherman L.A."/>
            <person name="Pakrasi H.B."/>
        </authorList>
    </citation>
    <scope>NUCLEOTIDE SEQUENCE [LARGE SCALE GENOMIC DNA]</scope>
    <source>
        <strain evidence="2">PCC 7822</strain>
    </source>
</reference>
<dbReference type="STRING" id="497965.Cyan7822_3899"/>
<accession>E0UK68</accession>